<keyword evidence="4" id="KW-1185">Reference proteome</keyword>
<name>A0A5C3KZZ9_COPMA</name>
<dbReference type="Pfam" id="PF09995">
    <property type="entry name" value="MPAB_Lcp_cat"/>
    <property type="match status" value="1"/>
</dbReference>
<dbReference type="GO" id="GO:0016491">
    <property type="term" value="F:oxidoreductase activity"/>
    <property type="evidence" value="ECO:0007669"/>
    <property type="project" value="InterPro"/>
</dbReference>
<dbReference type="EMBL" id="ML210181">
    <property type="protein sequence ID" value="TFK25897.1"/>
    <property type="molecule type" value="Genomic_DNA"/>
</dbReference>
<sequence>MLFKEFKLQLFLQPASVAIVACFVVGYLGLVQLRRWQHYHRVHAKYQKKYEDGELTPDEAQKVMELSATYDMPVVVYIGVVVGAIQVYCIPSISKLLVSTKQLGNIENVGRRYADMEILIDTFLYCPLSGFRDISQRVDKDPPAEDPRANISIARVNFLHSRYKIANDDYLWTLYCSIIGPIDSVNLYGWRNLSPMERDSRFIVWAEVARRMGIKDLPASLDDLIAWANAYEEERIVPSKANYIVTKNTIDDAVVSIPRILGLRSLVEGVFICLLGDRIRGAMMLPAQPWYIHAFVKLVMFITTFSQRWLLLPRSQPDYPTIHVNIPQQSFSKRAHTTASRFKPWYKPESTGFQNVIDRLHVKMGFTETVPSKQYKSEGYRLEELGPVQFEKLGQEDVFKDAERIQGCPIPSYYWHRE</sequence>
<evidence type="ECO:0000259" key="2">
    <source>
        <dbReference type="Pfam" id="PF09995"/>
    </source>
</evidence>
<dbReference type="InterPro" id="IPR046366">
    <property type="entry name" value="MPAB"/>
</dbReference>
<dbReference type="PANTHER" id="PTHR36124">
    <property type="match status" value="1"/>
</dbReference>
<proteinExistence type="predicted"/>
<evidence type="ECO:0000256" key="1">
    <source>
        <dbReference type="SAM" id="Phobius"/>
    </source>
</evidence>
<feature type="transmembrane region" description="Helical" evidence="1">
    <location>
        <begin position="12"/>
        <end position="31"/>
    </location>
</feature>
<feature type="transmembrane region" description="Helical" evidence="1">
    <location>
        <begin position="74"/>
        <end position="93"/>
    </location>
</feature>
<organism evidence="3 4">
    <name type="scientific">Coprinopsis marcescibilis</name>
    <name type="common">Agaric fungus</name>
    <name type="synonym">Psathyrella marcescibilis</name>
    <dbReference type="NCBI Taxonomy" id="230819"/>
    <lineage>
        <taxon>Eukaryota</taxon>
        <taxon>Fungi</taxon>
        <taxon>Dikarya</taxon>
        <taxon>Basidiomycota</taxon>
        <taxon>Agaricomycotina</taxon>
        <taxon>Agaricomycetes</taxon>
        <taxon>Agaricomycetidae</taxon>
        <taxon>Agaricales</taxon>
        <taxon>Agaricineae</taxon>
        <taxon>Psathyrellaceae</taxon>
        <taxon>Coprinopsis</taxon>
    </lineage>
</organism>
<dbReference type="PROSITE" id="PS51257">
    <property type="entry name" value="PROKAR_LIPOPROTEIN"/>
    <property type="match status" value="1"/>
</dbReference>
<keyword evidence="1" id="KW-0472">Membrane</keyword>
<gene>
    <name evidence="3" type="ORF">FA15DRAFT_668053</name>
</gene>
<feature type="domain" description="ER-bound oxygenase mpaB/mpaB'/Rubber oxygenase catalytic" evidence="2">
    <location>
        <begin position="160"/>
        <end position="290"/>
    </location>
</feature>
<evidence type="ECO:0000313" key="3">
    <source>
        <dbReference type="EMBL" id="TFK25897.1"/>
    </source>
</evidence>
<dbReference type="InterPro" id="IPR018713">
    <property type="entry name" value="MPAB/Lcp_cat_dom"/>
</dbReference>
<reference evidence="3 4" key="1">
    <citation type="journal article" date="2019" name="Nat. Ecol. Evol.">
        <title>Megaphylogeny resolves global patterns of mushroom evolution.</title>
        <authorList>
            <person name="Varga T."/>
            <person name="Krizsan K."/>
            <person name="Foldi C."/>
            <person name="Dima B."/>
            <person name="Sanchez-Garcia M."/>
            <person name="Sanchez-Ramirez S."/>
            <person name="Szollosi G.J."/>
            <person name="Szarkandi J.G."/>
            <person name="Papp V."/>
            <person name="Albert L."/>
            <person name="Andreopoulos W."/>
            <person name="Angelini C."/>
            <person name="Antonin V."/>
            <person name="Barry K.W."/>
            <person name="Bougher N.L."/>
            <person name="Buchanan P."/>
            <person name="Buyck B."/>
            <person name="Bense V."/>
            <person name="Catcheside P."/>
            <person name="Chovatia M."/>
            <person name="Cooper J."/>
            <person name="Damon W."/>
            <person name="Desjardin D."/>
            <person name="Finy P."/>
            <person name="Geml J."/>
            <person name="Haridas S."/>
            <person name="Hughes K."/>
            <person name="Justo A."/>
            <person name="Karasinski D."/>
            <person name="Kautmanova I."/>
            <person name="Kiss B."/>
            <person name="Kocsube S."/>
            <person name="Kotiranta H."/>
            <person name="LaButti K.M."/>
            <person name="Lechner B.E."/>
            <person name="Liimatainen K."/>
            <person name="Lipzen A."/>
            <person name="Lukacs Z."/>
            <person name="Mihaltcheva S."/>
            <person name="Morgado L.N."/>
            <person name="Niskanen T."/>
            <person name="Noordeloos M.E."/>
            <person name="Ohm R.A."/>
            <person name="Ortiz-Santana B."/>
            <person name="Ovrebo C."/>
            <person name="Racz N."/>
            <person name="Riley R."/>
            <person name="Savchenko A."/>
            <person name="Shiryaev A."/>
            <person name="Soop K."/>
            <person name="Spirin V."/>
            <person name="Szebenyi C."/>
            <person name="Tomsovsky M."/>
            <person name="Tulloss R.E."/>
            <person name="Uehling J."/>
            <person name="Grigoriev I.V."/>
            <person name="Vagvolgyi C."/>
            <person name="Papp T."/>
            <person name="Martin F.M."/>
            <person name="Miettinen O."/>
            <person name="Hibbett D.S."/>
            <person name="Nagy L.G."/>
        </authorList>
    </citation>
    <scope>NUCLEOTIDE SEQUENCE [LARGE SCALE GENOMIC DNA]</scope>
    <source>
        <strain evidence="3 4">CBS 121175</strain>
    </source>
</reference>
<dbReference type="STRING" id="230819.A0A5C3KZZ9"/>
<dbReference type="PANTHER" id="PTHR36124:SF1">
    <property type="entry name" value="ER-BOUND OXYGENASE MPAB_MPAB'_RUBBER OXYGENASE CATALYTIC DOMAIN-CONTAINING PROTEIN"/>
    <property type="match status" value="1"/>
</dbReference>
<evidence type="ECO:0000313" key="4">
    <source>
        <dbReference type="Proteomes" id="UP000307440"/>
    </source>
</evidence>
<accession>A0A5C3KZZ9</accession>
<keyword evidence="1" id="KW-1133">Transmembrane helix</keyword>
<protein>
    <recommendedName>
        <fullName evidence="2">ER-bound oxygenase mpaB/mpaB'/Rubber oxygenase catalytic domain-containing protein</fullName>
    </recommendedName>
</protein>
<dbReference type="Proteomes" id="UP000307440">
    <property type="component" value="Unassembled WGS sequence"/>
</dbReference>
<keyword evidence="1" id="KW-0812">Transmembrane</keyword>
<dbReference type="AlphaFoldDB" id="A0A5C3KZZ9"/>
<dbReference type="OrthoDB" id="545169at2759"/>